<evidence type="ECO:0000259" key="5">
    <source>
        <dbReference type="SMART" id="SM00829"/>
    </source>
</evidence>
<evidence type="ECO:0000256" key="4">
    <source>
        <dbReference type="ARBA" id="ARBA00070796"/>
    </source>
</evidence>
<dbReference type="EMBL" id="KE361630">
    <property type="protein sequence ID" value="EPQ29609.1"/>
    <property type="molecule type" value="Genomic_DNA"/>
</dbReference>
<evidence type="ECO:0000313" key="6">
    <source>
        <dbReference type="EMBL" id="EPQ29609.1"/>
    </source>
</evidence>
<dbReference type="GeneID" id="19316942"/>
<evidence type="ECO:0000313" key="7">
    <source>
        <dbReference type="Proteomes" id="UP000053664"/>
    </source>
</evidence>
<accession>A0A061HAY0</accession>
<dbReference type="HOGENOM" id="CLU_026673_3_1_1"/>
<dbReference type="OrthoDB" id="48317at2759"/>
<dbReference type="InterPro" id="IPR002364">
    <property type="entry name" value="Quin_OxRdtase/zeta-crystal_CS"/>
</dbReference>
<sequence>MLLSLPPLRSVLSHSASFKHAHRTMTTLAVEIQRQGGPEVLEVREIPKPTPTPTQVLVRNEFCGANYIDTYHYSGLYPLKCPVVIGQESAGVVEQVGEMVQKLKVGDRVVSYGAGSYAQHRVVDENIPVRIPDGIDTRMAAASYLQGLTALTLIREAYPVQKGDYVLVTAAAGGVGLLLCQMASAVGAHVIGTVSTEAKAELARANGAEHALIYHAERLDELVAQVDKITGGKGCQGIFDGVGKDTWEASFEMIARKGTIVTFGNASGAVPAFTPLKLAGKNVKVCRPTLFNYITTSEERETYSAELFDMIQSGKVKIHVHDEYPFTTEGIRKALADIKSRATTGKLIVKL</sequence>
<dbReference type="PROSITE" id="PS01162">
    <property type="entry name" value="QOR_ZETA_CRYSTAL"/>
    <property type="match status" value="1"/>
</dbReference>
<dbReference type="Proteomes" id="UP000053664">
    <property type="component" value="Unassembled WGS sequence"/>
</dbReference>
<dbReference type="KEGG" id="pfp:PFL1_02828"/>
<name>A0A061HAY0_9BASI</name>
<dbReference type="CDD" id="cd05286">
    <property type="entry name" value="QOR2"/>
    <property type="match status" value="1"/>
</dbReference>
<dbReference type="SUPFAM" id="SSF51735">
    <property type="entry name" value="NAD(P)-binding Rossmann-fold domains"/>
    <property type="match status" value="1"/>
</dbReference>
<evidence type="ECO:0000256" key="3">
    <source>
        <dbReference type="ARBA" id="ARBA00043088"/>
    </source>
</evidence>
<dbReference type="InterPro" id="IPR011032">
    <property type="entry name" value="GroES-like_sf"/>
</dbReference>
<dbReference type="GO" id="GO:0003960">
    <property type="term" value="F:quinone reductase (NADPH) activity"/>
    <property type="evidence" value="ECO:0007669"/>
    <property type="project" value="InterPro"/>
</dbReference>
<dbReference type="PANTHER" id="PTHR48106">
    <property type="entry name" value="QUINONE OXIDOREDUCTASE PIG3-RELATED"/>
    <property type="match status" value="1"/>
</dbReference>
<dbReference type="RefSeq" id="XP_007878533.1">
    <property type="nucleotide sequence ID" value="XM_007880342.1"/>
</dbReference>
<feature type="domain" description="Enoyl reductase (ER)" evidence="5">
    <location>
        <begin position="36"/>
        <end position="349"/>
    </location>
</feature>
<dbReference type="InterPro" id="IPR036291">
    <property type="entry name" value="NAD(P)-bd_dom_sf"/>
</dbReference>
<organism evidence="6 7">
    <name type="scientific">Pseudozyma flocculosa PF-1</name>
    <dbReference type="NCBI Taxonomy" id="1277687"/>
    <lineage>
        <taxon>Eukaryota</taxon>
        <taxon>Fungi</taxon>
        <taxon>Dikarya</taxon>
        <taxon>Basidiomycota</taxon>
        <taxon>Ustilaginomycotina</taxon>
        <taxon>Ustilaginomycetes</taxon>
        <taxon>Ustilaginales</taxon>
        <taxon>Ustilaginaceae</taxon>
        <taxon>Pseudozyma</taxon>
    </lineage>
</organism>
<dbReference type="GO" id="GO:0035925">
    <property type="term" value="F:mRNA 3'-UTR AU-rich region binding"/>
    <property type="evidence" value="ECO:0007669"/>
    <property type="project" value="TreeGrafter"/>
</dbReference>
<dbReference type="InterPro" id="IPR013149">
    <property type="entry name" value="ADH-like_C"/>
</dbReference>
<keyword evidence="1" id="KW-0521">NADP</keyword>
<reference evidence="6 7" key="1">
    <citation type="journal article" date="2013" name="Plant Cell">
        <title>The transition from a phytopathogenic smut ancestor to an anamorphic biocontrol agent deciphered by comparative whole-genome analysis.</title>
        <authorList>
            <person name="Lefebvre F."/>
            <person name="Joly D.L."/>
            <person name="Labbe C."/>
            <person name="Teichmann B."/>
            <person name="Linning R."/>
            <person name="Belzile F."/>
            <person name="Bakkeren G."/>
            <person name="Belanger R.R."/>
        </authorList>
    </citation>
    <scope>NUCLEOTIDE SEQUENCE [LARGE SCALE GENOMIC DNA]</scope>
    <source>
        <strain evidence="6 7">PF-1</strain>
    </source>
</reference>
<dbReference type="GO" id="GO:0070402">
    <property type="term" value="F:NADPH binding"/>
    <property type="evidence" value="ECO:0007669"/>
    <property type="project" value="TreeGrafter"/>
</dbReference>
<proteinExistence type="predicted"/>
<protein>
    <recommendedName>
        <fullName evidence="4">Probable quinone oxidoreductase</fullName>
    </recommendedName>
    <alternativeName>
        <fullName evidence="3">NADPH:quinone reductase</fullName>
    </alternativeName>
</protein>
<dbReference type="GO" id="GO:0005829">
    <property type="term" value="C:cytosol"/>
    <property type="evidence" value="ECO:0007669"/>
    <property type="project" value="TreeGrafter"/>
</dbReference>
<evidence type="ECO:0000256" key="2">
    <source>
        <dbReference type="ARBA" id="ARBA00023002"/>
    </source>
</evidence>
<keyword evidence="2" id="KW-0560">Oxidoreductase</keyword>
<dbReference type="eggNOG" id="KOG1197">
    <property type="taxonomic scope" value="Eukaryota"/>
</dbReference>
<gene>
    <name evidence="6" type="ORF">PFL1_02828</name>
</gene>
<dbReference type="Pfam" id="PF08240">
    <property type="entry name" value="ADH_N"/>
    <property type="match status" value="1"/>
</dbReference>
<dbReference type="GO" id="GO:0008270">
    <property type="term" value="F:zinc ion binding"/>
    <property type="evidence" value="ECO:0007669"/>
    <property type="project" value="InterPro"/>
</dbReference>
<dbReference type="FunFam" id="3.40.50.720:FF:000053">
    <property type="entry name" value="Quinone oxidoreductase 1"/>
    <property type="match status" value="1"/>
</dbReference>
<dbReference type="InterPro" id="IPR013154">
    <property type="entry name" value="ADH-like_N"/>
</dbReference>
<dbReference type="InterPro" id="IPR047618">
    <property type="entry name" value="QOR-like"/>
</dbReference>
<dbReference type="SUPFAM" id="SSF50129">
    <property type="entry name" value="GroES-like"/>
    <property type="match status" value="1"/>
</dbReference>
<dbReference type="PANTHER" id="PTHR48106:SF13">
    <property type="entry name" value="QUINONE OXIDOREDUCTASE-RELATED"/>
    <property type="match status" value="1"/>
</dbReference>
<evidence type="ECO:0000256" key="1">
    <source>
        <dbReference type="ARBA" id="ARBA00022857"/>
    </source>
</evidence>
<dbReference type="SMART" id="SM00829">
    <property type="entry name" value="PKS_ER"/>
    <property type="match status" value="1"/>
</dbReference>
<dbReference type="AlphaFoldDB" id="A0A061HAY0"/>
<dbReference type="Gene3D" id="3.40.50.720">
    <property type="entry name" value="NAD(P)-binding Rossmann-like Domain"/>
    <property type="match status" value="1"/>
</dbReference>
<dbReference type="InterPro" id="IPR020843">
    <property type="entry name" value="ER"/>
</dbReference>
<dbReference type="Gene3D" id="3.90.180.10">
    <property type="entry name" value="Medium-chain alcohol dehydrogenases, catalytic domain"/>
    <property type="match status" value="1"/>
</dbReference>
<dbReference type="Pfam" id="PF00107">
    <property type="entry name" value="ADH_zinc_N"/>
    <property type="match status" value="1"/>
</dbReference>